<keyword evidence="3" id="KW-1185">Reference proteome</keyword>
<evidence type="ECO:0008006" key="4">
    <source>
        <dbReference type="Google" id="ProtNLM"/>
    </source>
</evidence>
<evidence type="ECO:0000313" key="2">
    <source>
        <dbReference type="EMBL" id="ONH84225.1"/>
    </source>
</evidence>
<gene>
    <name evidence="2" type="ORF">APZ41_005270</name>
</gene>
<evidence type="ECO:0000313" key="3">
    <source>
        <dbReference type="Proteomes" id="UP000054844"/>
    </source>
</evidence>
<name>A0A1S8DA49_9PROT</name>
<feature type="signal peptide" evidence="1">
    <location>
        <begin position="1"/>
        <end position="24"/>
    </location>
</feature>
<feature type="chain" id="PRO_5010583538" description="Transporter" evidence="1">
    <location>
        <begin position="25"/>
        <end position="273"/>
    </location>
</feature>
<dbReference type="Proteomes" id="UP000054844">
    <property type="component" value="Unassembled WGS sequence"/>
</dbReference>
<dbReference type="SUPFAM" id="SSF56935">
    <property type="entry name" value="Porins"/>
    <property type="match status" value="1"/>
</dbReference>
<protein>
    <recommendedName>
        <fullName evidence="4">Transporter</fullName>
    </recommendedName>
</protein>
<evidence type="ECO:0000256" key="1">
    <source>
        <dbReference type="SAM" id="SignalP"/>
    </source>
</evidence>
<reference evidence="2" key="1">
    <citation type="submission" date="2016-12" db="EMBL/GenBank/DDBJ databases">
        <title>Draft genome sequence of Roseomonas mucosa strain AU37, isolated from a peripheral intravenous catheter.</title>
        <authorList>
            <person name="Choudhury M.A."/>
            <person name="Sidjabat H.E."/>
            <person name="Wailan A.M."/>
            <person name="Zhang L."/>
            <person name="Marsh N.M."/>
            <person name="Rickard C.M."/>
            <person name="Davies M."/>
            <person name="Mcmillan D.J."/>
        </authorList>
    </citation>
    <scope>NUCLEOTIDE SEQUENCE [LARGE SCALE GENOMIC DNA]</scope>
    <source>
        <strain evidence="2">AU37</strain>
    </source>
</reference>
<proteinExistence type="predicted"/>
<organism evidence="2 3">
    <name type="scientific">Roseomonas mucosa</name>
    <dbReference type="NCBI Taxonomy" id="207340"/>
    <lineage>
        <taxon>Bacteria</taxon>
        <taxon>Pseudomonadati</taxon>
        <taxon>Pseudomonadota</taxon>
        <taxon>Alphaproteobacteria</taxon>
        <taxon>Acetobacterales</taxon>
        <taxon>Roseomonadaceae</taxon>
        <taxon>Roseomonas</taxon>
    </lineage>
</organism>
<accession>A0A1S8DA49</accession>
<dbReference type="AlphaFoldDB" id="A0A1S8DA49"/>
<dbReference type="EMBL" id="LLWF02000010">
    <property type="protein sequence ID" value="ONH84225.1"/>
    <property type="molecule type" value="Genomic_DNA"/>
</dbReference>
<dbReference type="STRING" id="207340.APZ41_005270"/>
<keyword evidence="1" id="KW-0732">Signal</keyword>
<sequence>MTKLVAAGLAASATLALGLPAARAADHNNLEENLPTRIEDAYVTPYNGIEAQSFFGYDRSRVGRRGRGGSDVFTLGPRIEMGLFRNFQASVAVPYRVGNGPDTQQGDFDVQTLYNLNSEGVRLPALSLGVGVDQPFGAGNGGTETSVKFVATKSIGSIGTSYVPRRLHLNAAWFHNYDPIRSEDGRERRDRYLVGIGYSQPISNDAVLVADIYRETLRDSRRAENMVEVGARYQLTPQTVLSGSIGTGIAERSPAVRVVVGVQHTLSWPLLFR</sequence>
<comment type="caution">
    <text evidence="2">The sequence shown here is derived from an EMBL/GenBank/DDBJ whole genome shotgun (WGS) entry which is preliminary data.</text>
</comment>